<evidence type="ECO:0000256" key="2">
    <source>
        <dbReference type="ARBA" id="ARBA00009520"/>
    </source>
</evidence>
<accession>A0AAU9KKM7</accession>
<dbReference type="InterPro" id="IPR008701">
    <property type="entry name" value="NPP1"/>
</dbReference>
<name>A0AAU9KKM7_9STRA</name>
<dbReference type="Proteomes" id="UP001160483">
    <property type="component" value="Unassembled WGS sequence"/>
</dbReference>
<comment type="similarity">
    <text evidence="2">Belongs to the Necrosis inducing protein (NPP1) family.</text>
</comment>
<keyword evidence="4" id="KW-0843">Virulence</keyword>
<organism evidence="6 7">
    <name type="scientific">Peronospora belbahrii</name>
    <dbReference type="NCBI Taxonomy" id="622444"/>
    <lineage>
        <taxon>Eukaryota</taxon>
        <taxon>Sar</taxon>
        <taxon>Stramenopiles</taxon>
        <taxon>Oomycota</taxon>
        <taxon>Peronosporomycetes</taxon>
        <taxon>Peronosporales</taxon>
        <taxon>Peronosporaceae</taxon>
        <taxon>Peronospora</taxon>
    </lineage>
</organism>
<proteinExistence type="inferred from homology"/>
<gene>
    <name evidence="6" type="ORF">PBS003_LOCUS1702</name>
</gene>
<reference evidence="6" key="1">
    <citation type="submission" date="2021-11" db="EMBL/GenBank/DDBJ databases">
        <authorList>
            <person name="Islam A."/>
            <person name="Islam S."/>
            <person name="Flora M.S."/>
            <person name="Rahman M."/>
            <person name="Ziaur R.M."/>
            <person name="Epstein J.H."/>
            <person name="Hassan M."/>
            <person name="Klassen M."/>
            <person name="Woodard K."/>
            <person name="Webb A."/>
            <person name="Webby R.J."/>
            <person name="El Zowalaty M.E."/>
        </authorList>
    </citation>
    <scope>NUCLEOTIDE SEQUENCE</scope>
    <source>
        <strain evidence="6">Pbs3</strain>
    </source>
</reference>
<sequence length="322" mass="35879">MPNTTVTTMRLNTTVPAMNPNTTVTTVKQNTTVTIMKQDTTMQKTTQQINIEDIKVQTKLLQVIEKLWTRINTLIPPDTRQNGTSTPTSAPTPASTPAPTPTPASTPAPTPTLASTSAPTPTLASTSAPTPTLPSDPSSWNVTWICHDKVEPFAQPVPVTDSERAGIKLKPQFHIVNGCHSYPAVKSRRDKRWSFANRTFKRWLPWTKVGISNLRTFRLVPARLCYHILAVTPSAHSGYLKMLNPGADFVNGSSVKIKNESYWPVNHALGFTSKRGDFQDLIMWEQLSTNACRAFNEVPWGEANMPLNDWNFRNKLKKAWPF</sequence>
<feature type="compositionally biased region" description="Pro residues" evidence="5">
    <location>
        <begin position="94"/>
        <end position="110"/>
    </location>
</feature>
<evidence type="ECO:0000256" key="3">
    <source>
        <dbReference type="ARBA" id="ARBA00022525"/>
    </source>
</evidence>
<feature type="region of interest" description="Disordered" evidence="5">
    <location>
        <begin position="75"/>
        <end position="136"/>
    </location>
</feature>
<feature type="compositionally biased region" description="Low complexity" evidence="5">
    <location>
        <begin position="84"/>
        <end position="93"/>
    </location>
</feature>
<dbReference type="Pfam" id="PF05630">
    <property type="entry name" value="NPP1"/>
    <property type="match status" value="1"/>
</dbReference>
<dbReference type="PANTHER" id="PTHR33657:SF8">
    <property type="entry name" value="DOMAIN PROTEIN, PUTATIVE (AFU_ORTHOLOGUE AFUA_5G00600)-RELATED"/>
    <property type="match status" value="1"/>
</dbReference>
<evidence type="ECO:0000256" key="5">
    <source>
        <dbReference type="SAM" id="MobiDB-lite"/>
    </source>
</evidence>
<comment type="subcellular location">
    <subcellularLocation>
        <location evidence="1">Secreted</location>
    </subcellularLocation>
</comment>
<evidence type="ECO:0000256" key="4">
    <source>
        <dbReference type="ARBA" id="ARBA00023026"/>
    </source>
</evidence>
<evidence type="ECO:0000313" key="6">
    <source>
        <dbReference type="EMBL" id="CAH0474861.1"/>
    </source>
</evidence>
<keyword evidence="3" id="KW-0964">Secreted</keyword>
<dbReference type="EMBL" id="CAKKTJ010000114">
    <property type="protein sequence ID" value="CAH0474861.1"/>
    <property type="molecule type" value="Genomic_DNA"/>
</dbReference>
<protein>
    <submittedName>
        <fullName evidence="6">Uncharacterized protein</fullName>
    </submittedName>
</protein>
<dbReference type="PANTHER" id="PTHR33657">
    <property type="entry name" value="DOMAIN PROTEIN, PUTATIVE (AFU_ORTHOLOGUE AFUA_5G00600)-RELATED"/>
    <property type="match status" value="1"/>
</dbReference>
<dbReference type="GO" id="GO:0005576">
    <property type="term" value="C:extracellular region"/>
    <property type="evidence" value="ECO:0007669"/>
    <property type="project" value="UniProtKB-SubCell"/>
</dbReference>
<evidence type="ECO:0000256" key="1">
    <source>
        <dbReference type="ARBA" id="ARBA00004613"/>
    </source>
</evidence>
<feature type="compositionally biased region" description="Low complexity" evidence="5">
    <location>
        <begin position="111"/>
        <end position="136"/>
    </location>
</feature>
<evidence type="ECO:0000313" key="7">
    <source>
        <dbReference type="Proteomes" id="UP001160483"/>
    </source>
</evidence>
<comment type="caution">
    <text evidence="6">The sequence shown here is derived from an EMBL/GenBank/DDBJ whole genome shotgun (WGS) entry which is preliminary data.</text>
</comment>
<dbReference type="AlphaFoldDB" id="A0AAU9KKM7"/>